<evidence type="ECO:0000259" key="6">
    <source>
        <dbReference type="Pfam" id="PF26002"/>
    </source>
</evidence>
<feature type="domain" description="AprE-like beta-barrel" evidence="6">
    <location>
        <begin position="268"/>
        <end position="351"/>
    </location>
</feature>
<dbReference type="InterPro" id="IPR058982">
    <property type="entry name" value="Beta-barrel_AprE"/>
</dbReference>
<comment type="caution">
    <text evidence="7">The sequence shown here is derived from an EMBL/GenBank/DDBJ whole genome shotgun (WGS) entry which is preliminary data.</text>
</comment>
<evidence type="ECO:0000256" key="3">
    <source>
        <dbReference type="ARBA" id="ARBA00022989"/>
    </source>
</evidence>
<keyword evidence="8" id="KW-1185">Reference proteome</keyword>
<dbReference type="Pfam" id="PF26002">
    <property type="entry name" value="Beta-barrel_AprE"/>
    <property type="match status" value="1"/>
</dbReference>
<sequence>MKQIFPPDITEYSFESHFHRHKRQFYWVYILVILLVSGTICTLPFITMEITTQSRGSVKTAYENNLIQSSNAGRIEYLNITEGENVHKGDTLLVLCTDLIQEHIQLLDNTIAENNLFIHDLRRLIKGHTDVSTTKYRQESIQNQAEVENFNIDIALLKKEYQLAQELYSDNVTPEFELLLKKNRYDAAVSKLDVYKKQAYTAWQQELVKLEQANRRHMSDILKSRKEKELYVLRAPVNGTLTQMAGIYTGSYITPGQALAQISPDKELIAECYIQPKDIGFIKKEQKVRLQFDAFNYHQWGMIETQVACISNDIILVNQQPVFRVRCKLPIDYLQLKSGHKGMVKRGMTLTGRFVLTERTLYQLLFDKVDDWLNPKLRKSD</sequence>
<accession>A0ABS1HED2</accession>
<name>A0ABS1HED2_9BACT</name>
<dbReference type="RefSeq" id="WP_200463213.1">
    <property type="nucleotide sequence ID" value="NZ_JAENRR010000002.1"/>
</dbReference>
<evidence type="ECO:0000256" key="2">
    <source>
        <dbReference type="ARBA" id="ARBA00022692"/>
    </source>
</evidence>
<evidence type="ECO:0000313" key="8">
    <source>
        <dbReference type="Proteomes" id="UP000605676"/>
    </source>
</evidence>
<evidence type="ECO:0000313" key="7">
    <source>
        <dbReference type="EMBL" id="MBK3515981.1"/>
    </source>
</evidence>
<evidence type="ECO:0000256" key="1">
    <source>
        <dbReference type="ARBA" id="ARBA00004167"/>
    </source>
</evidence>
<dbReference type="Gene3D" id="2.40.30.170">
    <property type="match status" value="1"/>
</dbReference>
<dbReference type="PANTHER" id="PTHR30386">
    <property type="entry name" value="MEMBRANE FUSION SUBUNIT OF EMRAB-TOLC MULTIDRUG EFFLUX PUMP"/>
    <property type="match status" value="1"/>
</dbReference>
<feature type="transmembrane region" description="Helical" evidence="5">
    <location>
        <begin position="26"/>
        <end position="46"/>
    </location>
</feature>
<organism evidence="7 8">
    <name type="scientific">Carboxylicivirga marina</name>
    <dbReference type="NCBI Taxonomy" id="2800988"/>
    <lineage>
        <taxon>Bacteria</taxon>
        <taxon>Pseudomonadati</taxon>
        <taxon>Bacteroidota</taxon>
        <taxon>Bacteroidia</taxon>
        <taxon>Marinilabiliales</taxon>
        <taxon>Marinilabiliaceae</taxon>
        <taxon>Carboxylicivirga</taxon>
    </lineage>
</organism>
<keyword evidence="2 5" id="KW-0812">Transmembrane</keyword>
<comment type="subcellular location">
    <subcellularLocation>
        <location evidence="1">Membrane</location>
        <topology evidence="1">Single-pass membrane protein</topology>
    </subcellularLocation>
</comment>
<keyword evidence="4 5" id="KW-0472">Membrane</keyword>
<dbReference type="EMBL" id="JAENRR010000002">
    <property type="protein sequence ID" value="MBK3515981.1"/>
    <property type="molecule type" value="Genomic_DNA"/>
</dbReference>
<protein>
    <submittedName>
        <fullName evidence="7">HlyD family efflux transporter periplasmic adaptor subunit</fullName>
    </submittedName>
</protein>
<keyword evidence="3 5" id="KW-1133">Transmembrane helix</keyword>
<reference evidence="7 8" key="1">
    <citation type="submission" date="2021-01" db="EMBL/GenBank/DDBJ databases">
        <title>Carboxyliciviraga sp.nov., isolated from coastal sediments.</title>
        <authorList>
            <person name="Lu D."/>
            <person name="Zhang T."/>
        </authorList>
    </citation>
    <scope>NUCLEOTIDE SEQUENCE [LARGE SCALE GENOMIC DNA]</scope>
    <source>
        <strain evidence="7 8">N1Y132</strain>
    </source>
</reference>
<evidence type="ECO:0000256" key="4">
    <source>
        <dbReference type="ARBA" id="ARBA00023136"/>
    </source>
</evidence>
<proteinExistence type="predicted"/>
<dbReference type="PANTHER" id="PTHR30386:SF26">
    <property type="entry name" value="TRANSPORT PROTEIN COMB"/>
    <property type="match status" value="1"/>
</dbReference>
<dbReference type="InterPro" id="IPR050739">
    <property type="entry name" value="MFP"/>
</dbReference>
<gene>
    <name evidence="7" type="ORF">JIV24_01430</name>
</gene>
<dbReference type="Proteomes" id="UP000605676">
    <property type="component" value="Unassembled WGS sequence"/>
</dbReference>
<evidence type="ECO:0000256" key="5">
    <source>
        <dbReference type="SAM" id="Phobius"/>
    </source>
</evidence>